<dbReference type="RefSeq" id="WP_229255487.1">
    <property type="nucleotide sequence ID" value="NZ_LROM01000147.1"/>
</dbReference>
<sequence length="137" mass="14987">MKTQFLKMGAMGALMALAAGCSTMSGPPENEAPPPVNPSFAGEMAKFNAQFPNDKATKYEEVSLNYNNTHKLDDRGNCHDMSKYPVTIILTLDSAGKVVKSTTDVDNKKAECFRKAYADVQLPAPPFAPYTKPIRLR</sequence>
<keyword evidence="3" id="KW-1185">Reference proteome</keyword>
<proteinExistence type="predicted"/>
<dbReference type="Proteomes" id="UP000175989">
    <property type="component" value="Unassembled WGS sequence"/>
</dbReference>
<organism evidence="2 3">
    <name type="scientific">Duganella phyllosphaerae</name>
    <dbReference type="NCBI Taxonomy" id="762836"/>
    <lineage>
        <taxon>Bacteria</taxon>
        <taxon>Pseudomonadati</taxon>
        <taxon>Pseudomonadota</taxon>
        <taxon>Betaproteobacteria</taxon>
        <taxon>Burkholderiales</taxon>
        <taxon>Oxalobacteraceae</taxon>
        <taxon>Telluria group</taxon>
        <taxon>Duganella</taxon>
    </lineage>
</organism>
<protein>
    <submittedName>
        <fullName evidence="2">Uncharacterized protein</fullName>
    </submittedName>
</protein>
<evidence type="ECO:0000256" key="1">
    <source>
        <dbReference type="SAM" id="SignalP"/>
    </source>
</evidence>
<feature type="signal peptide" evidence="1">
    <location>
        <begin position="1"/>
        <end position="18"/>
    </location>
</feature>
<dbReference type="PROSITE" id="PS51257">
    <property type="entry name" value="PROKAR_LIPOPROTEIN"/>
    <property type="match status" value="1"/>
</dbReference>
<accession>A0A1E7W8H5</accession>
<comment type="caution">
    <text evidence="2">The sequence shown here is derived from an EMBL/GenBank/DDBJ whole genome shotgun (WGS) entry which is preliminary data.</text>
</comment>
<dbReference type="AlphaFoldDB" id="A0A1E7W8H5"/>
<evidence type="ECO:0000313" key="2">
    <source>
        <dbReference type="EMBL" id="OEZ92555.1"/>
    </source>
</evidence>
<dbReference type="PATRIC" id="fig|762836.4.peg.4953"/>
<gene>
    <name evidence="2" type="ORF">DUPY_48120</name>
</gene>
<evidence type="ECO:0000313" key="3">
    <source>
        <dbReference type="Proteomes" id="UP000175989"/>
    </source>
</evidence>
<feature type="chain" id="PRO_5009206629" evidence="1">
    <location>
        <begin position="19"/>
        <end position="137"/>
    </location>
</feature>
<name>A0A1E7W8H5_9BURK</name>
<keyword evidence="1" id="KW-0732">Signal</keyword>
<reference evidence="3" key="1">
    <citation type="journal article" date="2016" name="Front. Microbiol.">
        <title>Molecular Keys to the Janthinobacterium and Duganella spp. Interaction with the Plant Pathogen Fusarium graminearum.</title>
        <authorList>
            <person name="Haack F.S."/>
            <person name="Poehlein A."/>
            <person name="Kroger C."/>
            <person name="Voigt C.A."/>
            <person name="Piepenbring M."/>
            <person name="Bode H.B."/>
            <person name="Daniel R."/>
            <person name="Schafer W."/>
            <person name="Streit W.R."/>
        </authorList>
    </citation>
    <scope>NUCLEOTIDE SEQUENCE [LARGE SCALE GENOMIC DNA]</scope>
    <source>
        <strain evidence="3">T54</strain>
    </source>
</reference>
<dbReference type="EMBL" id="LROM01000147">
    <property type="protein sequence ID" value="OEZ92555.1"/>
    <property type="molecule type" value="Genomic_DNA"/>
</dbReference>